<dbReference type="AlphaFoldDB" id="A0AAJ8LIK8"/>
<dbReference type="RefSeq" id="XP_065823178.1">
    <property type="nucleotide sequence ID" value="XM_065967106.1"/>
</dbReference>
<gene>
    <name evidence="1" type="ORF">CI109_102200</name>
</gene>
<dbReference type="KEGG" id="ksn:43588941"/>
<proteinExistence type="predicted"/>
<reference evidence="1" key="1">
    <citation type="submission" date="2017-08" db="EMBL/GenBank/DDBJ databases">
        <authorList>
            <person name="Cuomo C."/>
            <person name="Billmyre B."/>
            <person name="Heitman J."/>
        </authorList>
    </citation>
    <scope>NUCLEOTIDE SEQUENCE</scope>
    <source>
        <strain evidence="1">CBS 12478</strain>
    </source>
</reference>
<name>A0AAJ8LIK8_9TREE</name>
<reference evidence="1" key="2">
    <citation type="submission" date="2024-01" db="EMBL/GenBank/DDBJ databases">
        <title>Comparative genomics of Cryptococcus and Kwoniella reveals pathogenesis evolution and contrasting modes of karyotype evolution via chromosome fusion or intercentromeric recombination.</title>
        <authorList>
            <person name="Coelho M.A."/>
            <person name="David-Palma M."/>
            <person name="Shea T."/>
            <person name="Bowers K."/>
            <person name="McGinley-Smith S."/>
            <person name="Mohammad A.W."/>
            <person name="Gnirke A."/>
            <person name="Yurkov A.M."/>
            <person name="Nowrousian M."/>
            <person name="Sun S."/>
            <person name="Cuomo C.A."/>
            <person name="Heitman J."/>
        </authorList>
    </citation>
    <scope>NUCLEOTIDE SEQUENCE</scope>
    <source>
        <strain evidence="1">CBS 12478</strain>
    </source>
</reference>
<accession>A0AAJ8LIK8</accession>
<dbReference type="EMBL" id="CP144054">
    <property type="protein sequence ID" value="WWD17759.1"/>
    <property type="molecule type" value="Genomic_DNA"/>
</dbReference>
<protein>
    <submittedName>
        <fullName evidence="1">Uncharacterized protein</fullName>
    </submittedName>
</protein>
<evidence type="ECO:0000313" key="2">
    <source>
        <dbReference type="Proteomes" id="UP000322225"/>
    </source>
</evidence>
<dbReference type="GeneID" id="43588941"/>
<dbReference type="Proteomes" id="UP000322225">
    <property type="component" value="Chromosome 4"/>
</dbReference>
<sequence length="170" mass="18474">MSLPSLPTPLVLLDTQSQQVTQIYHRLEELRKISNGIVPDAFTPPSDLNPPPMPAPPYESVDRRLSTVSEVANGAPLERPSVATFSHCESVQQCVGRFNEVYDYVASVKYDGVEVVGGGVRVWVALDSHRDVRERHSVKSVRYDVSEGVGVWSSSSVFGCRSGTGLATTG</sequence>
<organism evidence="1 2">
    <name type="scientific">Kwoniella shandongensis</name>
    <dbReference type="NCBI Taxonomy" id="1734106"/>
    <lineage>
        <taxon>Eukaryota</taxon>
        <taxon>Fungi</taxon>
        <taxon>Dikarya</taxon>
        <taxon>Basidiomycota</taxon>
        <taxon>Agaricomycotina</taxon>
        <taxon>Tremellomycetes</taxon>
        <taxon>Tremellales</taxon>
        <taxon>Cryptococcaceae</taxon>
        <taxon>Kwoniella</taxon>
    </lineage>
</organism>
<keyword evidence="2" id="KW-1185">Reference proteome</keyword>
<evidence type="ECO:0000313" key="1">
    <source>
        <dbReference type="EMBL" id="WWD17759.1"/>
    </source>
</evidence>